<feature type="compositionally biased region" description="Polar residues" evidence="1">
    <location>
        <begin position="307"/>
        <end position="321"/>
    </location>
</feature>
<dbReference type="AlphaFoldDB" id="A0A0C2X2Y6"/>
<feature type="region of interest" description="Disordered" evidence="1">
    <location>
        <begin position="63"/>
        <end position="82"/>
    </location>
</feature>
<evidence type="ECO:0000313" key="3">
    <source>
        <dbReference type="Proteomes" id="UP000054097"/>
    </source>
</evidence>
<proteinExistence type="predicted"/>
<dbReference type="Proteomes" id="UP000054097">
    <property type="component" value="Unassembled WGS sequence"/>
</dbReference>
<feature type="region of interest" description="Disordered" evidence="1">
    <location>
        <begin position="307"/>
        <end position="334"/>
    </location>
</feature>
<reference evidence="2 3" key="1">
    <citation type="submission" date="2014-04" db="EMBL/GenBank/DDBJ databases">
        <authorList>
            <consortium name="DOE Joint Genome Institute"/>
            <person name="Kuo A."/>
            <person name="Zuccaro A."/>
            <person name="Kohler A."/>
            <person name="Nagy L.G."/>
            <person name="Floudas D."/>
            <person name="Copeland A."/>
            <person name="Barry K.W."/>
            <person name="Cichocki N."/>
            <person name="Veneault-Fourrey C."/>
            <person name="LaButti K."/>
            <person name="Lindquist E.A."/>
            <person name="Lipzen A."/>
            <person name="Lundell T."/>
            <person name="Morin E."/>
            <person name="Murat C."/>
            <person name="Sun H."/>
            <person name="Tunlid A."/>
            <person name="Henrissat B."/>
            <person name="Grigoriev I.V."/>
            <person name="Hibbett D.S."/>
            <person name="Martin F."/>
            <person name="Nordberg H.P."/>
            <person name="Cantor M.N."/>
            <person name="Hua S.X."/>
        </authorList>
    </citation>
    <scope>NUCLEOTIDE SEQUENCE [LARGE SCALE GENOMIC DNA]</scope>
    <source>
        <strain evidence="2 3">MAFF 305830</strain>
    </source>
</reference>
<keyword evidence="3" id="KW-1185">Reference proteome</keyword>
<sequence>MALVPEIPRRQRNMVDTCFEEQLFDGGLGVLDRIRTPDAVPSQQHIRQLLYLALYPPVTDRKEVKKQVPKRNPRGQKQIGEIPPPERAVVDLALTTLFHFVRTNDARVILSSIPSYEASIEDEVNDTTSSRLAFHAESISRVKHCWEILSPNYILPEGCNPIPSKRSKLVADYAWGVFDWLVEAFEREAANEGGVSPTLLAQLPKSSGGPKVIINTPLDIIAASFAEPLDQRRIDSGTRLLALLVALTKTTPPLLSSDRLLGETCRRLESMSVPSFSTFLTRVDDLPFKCSLACAFIVQHSEVASTPALSTGTNNNRRQTTPQPPSLRISRGDSMRTSGVYGIPGVDRVLEIVRLNVRIQDDLAEDEEGEDISGVPNAGDQTFKHATMKLHLLGSIAGLKLVWQDESWRGAIKDGRVKKSIREGFEFGDGSDERLTAIGYTAVASGNAWLSSL</sequence>
<organism evidence="2 3">
    <name type="scientific">Serendipita vermifera MAFF 305830</name>
    <dbReference type="NCBI Taxonomy" id="933852"/>
    <lineage>
        <taxon>Eukaryota</taxon>
        <taxon>Fungi</taxon>
        <taxon>Dikarya</taxon>
        <taxon>Basidiomycota</taxon>
        <taxon>Agaricomycotina</taxon>
        <taxon>Agaricomycetes</taxon>
        <taxon>Sebacinales</taxon>
        <taxon>Serendipitaceae</taxon>
        <taxon>Serendipita</taxon>
    </lineage>
</organism>
<protein>
    <submittedName>
        <fullName evidence="2">Uncharacterized protein</fullName>
    </submittedName>
</protein>
<evidence type="ECO:0000256" key="1">
    <source>
        <dbReference type="SAM" id="MobiDB-lite"/>
    </source>
</evidence>
<dbReference type="HOGENOM" id="CLU_040677_0_0_1"/>
<accession>A0A0C2X2Y6</accession>
<reference evidence="3" key="2">
    <citation type="submission" date="2015-01" db="EMBL/GenBank/DDBJ databases">
        <title>Evolutionary Origins and Diversification of the Mycorrhizal Mutualists.</title>
        <authorList>
            <consortium name="DOE Joint Genome Institute"/>
            <consortium name="Mycorrhizal Genomics Consortium"/>
            <person name="Kohler A."/>
            <person name="Kuo A."/>
            <person name="Nagy L.G."/>
            <person name="Floudas D."/>
            <person name="Copeland A."/>
            <person name="Barry K.W."/>
            <person name="Cichocki N."/>
            <person name="Veneault-Fourrey C."/>
            <person name="LaButti K."/>
            <person name="Lindquist E.A."/>
            <person name="Lipzen A."/>
            <person name="Lundell T."/>
            <person name="Morin E."/>
            <person name="Murat C."/>
            <person name="Riley R."/>
            <person name="Ohm R."/>
            <person name="Sun H."/>
            <person name="Tunlid A."/>
            <person name="Henrissat B."/>
            <person name="Grigoriev I.V."/>
            <person name="Hibbett D.S."/>
            <person name="Martin F."/>
        </authorList>
    </citation>
    <scope>NUCLEOTIDE SEQUENCE [LARGE SCALE GENOMIC DNA]</scope>
    <source>
        <strain evidence="3">MAFF 305830</strain>
    </source>
</reference>
<evidence type="ECO:0000313" key="2">
    <source>
        <dbReference type="EMBL" id="KIM32593.1"/>
    </source>
</evidence>
<dbReference type="EMBL" id="KN824279">
    <property type="protein sequence ID" value="KIM32593.1"/>
    <property type="molecule type" value="Genomic_DNA"/>
</dbReference>
<name>A0A0C2X2Y6_SERVB</name>
<dbReference type="OrthoDB" id="2337158at2759"/>
<gene>
    <name evidence="2" type="ORF">M408DRAFT_14336</name>
</gene>
<dbReference type="STRING" id="933852.A0A0C2X2Y6"/>